<evidence type="ECO:0000256" key="1">
    <source>
        <dbReference type="ARBA" id="ARBA00009861"/>
    </source>
</evidence>
<accession>A0AAP0EBI6</accession>
<organism evidence="4 5">
    <name type="scientific">Stephania japonica</name>
    <dbReference type="NCBI Taxonomy" id="461633"/>
    <lineage>
        <taxon>Eukaryota</taxon>
        <taxon>Viridiplantae</taxon>
        <taxon>Streptophyta</taxon>
        <taxon>Embryophyta</taxon>
        <taxon>Tracheophyta</taxon>
        <taxon>Spermatophyta</taxon>
        <taxon>Magnoliopsida</taxon>
        <taxon>Ranunculales</taxon>
        <taxon>Menispermaceae</taxon>
        <taxon>Menispermoideae</taxon>
        <taxon>Cissampelideae</taxon>
        <taxon>Stephania</taxon>
    </lineage>
</organism>
<dbReference type="PANTHER" id="PTHR31623:SF17">
    <property type="entry name" value="F21J9.9"/>
    <property type="match status" value="1"/>
</dbReference>
<keyword evidence="2" id="KW-0808">Transferase</keyword>
<protein>
    <submittedName>
        <fullName evidence="4">Uncharacterized protein</fullName>
    </submittedName>
</protein>
<dbReference type="EMBL" id="JBBNAE010000010">
    <property type="protein sequence ID" value="KAK9090199.1"/>
    <property type="molecule type" value="Genomic_DNA"/>
</dbReference>
<evidence type="ECO:0000256" key="2">
    <source>
        <dbReference type="ARBA" id="ARBA00022679"/>
    </source>
</evidence>
<evidence type="ECO:0000313" key="4">
    <source>
        <dbReference type="EMBL" id="KAK9090199.1"/>
    </source>
</evidence>
<reference evidence="4 5" key="1">
    <citation type="submission" date="2024-01" db="EMBL/GenBank/DDBJ databases">
        <title>Genome assemblies of Stephania.</title>
        <authorList>
            <person name="Yang L."/>
        </authorList>
    </citation>
    <scope>NUCLEOTIDE SEQUENCE [LARGE SCALE GENOMIC DNA]</scope>
    <source>
        <strain evidence="4">QJT</strain>
        <tissue evidence="4">Leaf</tissue>
    </source>
</reference>
<keyword evidence="3" id="KW-0012">Acyltransferase</keyword>
<keyword evidence="5" id="KW-1185">Reference proteome</keyword>
<evidence type="ECO:0000256" key="3">
    <source>
        <dbReference type="ARBA" id="ARBA00023315"/>
    </source>
</evidence>
<dbReference type="Gene3D" id="3.30.559.10">
    <property type="entry name" value="Chloramphenicol acetyltransferase-like domain"/>
    <property type="match status" value="2"/>
</dbReference>
<proteinExistence type="inferred from homology"/>
<name>A0AAP0EBI6_9MAGN</name>
<evidence type="ECO:0000313" key="5">
    <source>
        <dbReference type="Proteomes" id="UP001417504"/>
    </source>
</evidence>
<comment type="caution">
    <text evidence="4">The sequence shown here is derived from an EMBL/GenBank/DDBJ whole genome shotgun (WGS) entry which is preliminary data.</text>
</comment>
<dbReference type="GO" id="GO:0016746">
    <property type="term" value="F:acyltransferase activity"/>
    <property type="evidence" value="ECO:0007669"/>
    <property type="project" value="UniProtKB-KW"/>
</dbReference>
<comment type="similarity">
    <text evidence="1">Belongs to the plant acyltransferase family.</text>
</comment>
<dbReference type="InterPro" id="IPR023213">
    <property type="entry name" value="CAT-like_dom_sf"/>
</dbReference>
<sequence length="441" mass="48708">MTLSRSIMDVQIVSVEVIKPSQPTPPNLKTHQFSIIDQYVPHSYGPFLFFYSPPVPADKNDPSQTLTLLKSSLSEALTLFYPFAGRIKDNHHIDCSDDGVKFVHARVLHRSLWQALCPPPNSDQMRQLFPTKHTVGQEILGIQVSFFECGGIAIGVYLSHKIADARAHCTFVNGWASIAKCGPSVLRPRFDLASVLPPMEVAPSLGEFTEVSTAVLKVFRFEASKIAELKDKAKANADEKDPSRMAAITAFLWSIFAAMGHGHKGNPRQCTLSVPVNLRGRVPGLHEHTMGNAVVATPLTVPMAPPVDLTAMPELVKEMRELVKRVDEGGLVKRRDGGEVLKMMESYLECYNKASSSEGELGLYDVSSLLRFPFYEADFGWGKPAWVGVLNESFSNVVVYVDTKSGDGIDAWVTMTKEDMAQFESMPELLKYATPLHNALK</sequence>
<dbReference type="AlphaFoldDB" id="A0AAP0EBI6"/>
<gene>
    <name evidence="4" type="ORF">Sjap_023376</name>
</gene>
<dbReference type="Proteomes" id="UP001417504">
    <property type="component" value="Unassembled WGS sequence"/>
</dbReference>
<dbReference type="PANTHER" id="PTHR31623">
    <property type="entry name" value="F21J9.9"/>
    <property type="match status" value="1"/>
</dbReference>
<dbReference type="Pfam" id="PF02458">
    <property type="entry name" value="Transferase"/>
    <property type="match status" value="1"/>
</dbReference>